<reference evidence="1" key="1">
    <citation type="journal article" date="2023" name="Front. Mar. Sci.">
        <title>A new Merluccius polli reference genome to investigate the effects of global change in West African waters.</title>
        <authorList>
            <person name="Mateo J.L."/>
            <person name="Blanco-Fernandez C."/>
            <person name="Garcia-Vazquez E."/>
            <person name="Machado-Schiaffino G."/>
        </authorList>
    </citation>
    <scope>NUCLEOTIDE SEQUENCE</scope>
    <source>
        <strain evidence="1">C29</strain>
        <tissue evidence="1">Fin</tissue>
    </source>
</reference>
<protein>
    <recommendedName>
        <fullName evidence="3">Hexosyltransferase</fullName>
    </recommendedName>
</protein>
<name>A0AA47LZM7_MERPO</name>
<proteinExistence type="predicted"/>
<dbReference type="Proteomes" id="UP001174136">
    <property type="component" value="Unassembled WGS sequence"/>
</dbReference>
<evidence type="ECO:0008006" key="3">
    <source>
        <dbReference type="Google" id="ProtNLM"/>
    </source>
</evidence>
<evidence type="ECO:0000313" key="1">
    <source>
        <dbReference type="EMBL" id="KAK0130928.1"/>
    </source>
</evidence>
<keyword evidence="2" id="KW-1185">Reference proteome</keyword>
<organism evidence="1 2">
    <name type="scientific">Merluccius polli</name>
    <name type="common">Benguela hake</name>
    <name type="synonym">Merluccius cadenati</name>
    <dbReference type="NCBI Taxonomy" id="89951"/>
    <lineage>
        <taxon>Eukaryota</taxon>
        <taxon>Metazoa</taxon>
        <taxon>Chordata</taxon>
        <taxon>Craniata</taxon>
        <taxon>Vertebrata</taxon>
        <taxon>Euteleostomi</taxon>
        <taxon>Actinopterygii</taxon>
        <taxon>Neopterygii</taxon>
        <taxon>Teleostei</taxon>
        <taxon>Neoteleostei</taxon>
        <taxon>Acanthomorphata</taxon>
        <taxon>Zeiogadaria</taxon>
        <taxon>Gadariae</taxon>
        <taxon>Gadiformes</taxon>
        <taxon>Gadoidei</taxon>
        <taxon>Merlucciidae</taxon>
        <taxon>Merluccius</taxon>
    </lineage>
</organism>
<accession>A0AA47LZM7</accession>
<evidence type="ECO:0000313" key="2">
    <source>
        <dbReference type="Proteomes" id="UP001174136"/>
    </source>
</evidence>
<gene>
    <name evidence="1" type="ORF">N1851_034389</name>
</gene>
<comment type="caution">
    <text evidence="1">The sequence shown here is derived from an EMBL/GenBank/DDBJ whole genome shotgun (WGS) entry which is preliminary data.</text>
</comment>
<sequence length="82" mass="8846">MGHCSVPPSARASTHIRPIYIEDVYLGMCMKHLGIAPTNPPARPCSSPTPLLRWAVAALPRLSHDECLTDGQLLDDDPRGTG</sequence>
<dbReference type="EMBL" id="JAOPHQ010006592">
    <property type="protein sequence ID" value="KAK0130928.1"/>
    <property type="molecule type" value="Genomic_DNA"/>
</dbReference>
<dbReference type="AlphaFoldDB" id="A0AA47LZM7"/>